<gene>
    <name evidence="4" type="ORF">FSB_LOCUS54607</name>
</gene>
<comment type="catalytic activity">
    <reaction evidence="2">
        <text>ATP + H2O = ADP + phosphate + H(+)</text>
        <dbReference type="Rhea" id="RHEA:13065"/>
        <dbReference type="ChEBI" id="CHEBI:15377"/>
        <dbReference type="ChEBI" id="CHEBI:15378"/>
        <dbReference type="ChEBI" id="CHEBI:30616"/>
        <dbReference type="ChEBI" id="CHEBI:43474"/>
        <dbReference type="ChEBI" id="CHEBI:456216"/>
        <dbReference type="EC" id="5.6.2.3"/>
    </reaction>
</comment>
<dbReference type="InterPro" id="IPR001878">
    <property type="entry name" value="Znf_CCHC"/>
</dbReference>
<keyword evidence="1" id="KW-0862">Zinc</keyword>
<name>A0A2N9IQS7_FAGSY</name>
<dbReference type="GO" id="GO:0016887">
    <property type="term" value="F:ATP hydrolysis activity"/>
    <property type="evidence" value="ECO:0007669"/>
    <property type="project" value="RHEA"/>
</dbReference>
<proteinExistence type="inferred from homology"/>
<dbReference type="InterPro" id="IPR049163">
    <property type="entry name" value="Pif1-like_2B_dom"/>
</dbReference>
<keyword evidence="2" id="KW-0067">ATP-binding</keyword>
<dbReference type="InterPro" id="IPR010285">
    <property type="entry name" value="DNA_helicase_pif1-like_DEAD"/>
</dbReference>
<dbReference type="GO" id="GO:0006281">
    <property type="term" value="P:DNA repair"/>
    <property type="evidence" value="ECO:0007669"/>
    <property type="project" value="UniProtKB-KW"/>
</dbReference>
<dbReference type="GO" id="GO:0000723">
    <property type="term" value="P:telomere maintenance"/>
    <property type="evidence" value="ECO:0007669"/>
    <property type="project" value="InterPro"/>
</dbReference>
<dbReference type="GO" id="GO:0003676">
    <property type="term" value="F:nucleic acid binding"/>
    <property type="evidence" value="ECO:0007669"/>
    <property type="project" value="InterPro"/>
</dbReference>
<keyword evidence="2" id="KW-0233">DNA recombination</keyword>
<dbReference type="GO" id="GO:0043139">
    <property type="term" value="F:5'-3' DNA helicase activity"/>
    <property type="evidence" value="ECO:0007669"/>
    <property type="project" value="UniProtKB-EC"/>
</dbReference>
<sequence>MLNKHPTSAEIDKIISAEIPDALTEPEAYEAVSQFMIHGPSGAANTNSPCMIENKCKKHFPKKIYAETTIDEDGFPVYRRRDDGRTVEKNGIKLDNRFVVPYNKELLIKYQAHINVEWCNRSRSIKYLFKYINKGPDRGTFVLQENSDADPRSNSTQITEIDEIKTYLDCRYVSAIEACWRIFEFEIQYRDPSVERLGFHLEDEHNVVFTDSDYLDNVIDRPDVDKTMFTQWFKANEMYDSARQLTYSEFPSKWVWHKNISEWSPRKSGRSIGRIYYAHPGSGERFYLRMLLNVVKGPRTFEEIRTINNIIHPTFRAACYALGLLDDDKEWHEAIRQASLWATGKQLRELFTTILLFCEVSDPYNLWVSNWEILSDDILHRQRRILQYEELRLSNEQIQNYTLEEIENNMVRNGRSLKEFEMMPYPDMMRLRESNNRLIVEELNYDKLGEAEEHARIVQGLNTDQRNIYDEVRKSVTCNNGGFYFVYGHGGTGKTYLWKALITWIRSEGKIVLAVASSGIAALLLPGGRTAHSRFQIPIKVGDESTCSIKQGTHAAELMSKVSLIIWDEAPMAHRNCFEAVDRSLRDLLRFTDPTSLDKPFGGKTVVLGGDFRQILPVIPKGRREDIVESSINQSLLWDYCTVFKLTQNMRIQQNRGDKPTRDFAEWILKVGDDTIANADGNSIIEIPKDLLVPGELDPKKDIVEATYPNLLESYMDGSYLQERAILAPTNDIVQELNEYIIDLIDSPEATYLSADSICKASSNIEHQDALYPVEFLNSLKFAGIPNHELKLKIGLPIMLLLRNLNQSAGLCNGTRLTITQMSRWVIEARIITGTHVGCKVIPLFKEMSYNTLKQISTDKDTWIIKVRIARMWDAINTNTNQLISIDMILVDEEVKPARDHQGEIEELIGWVGQVWARLLIHRNGINKIFSFFLPPLWVSSYSQKSGEEPTPLAPLVDLWVQIKYERLSDFCYGCGRLEHMKRDCKWGKERQEGVVTRDKFFKGYGPWLIAESITRKSNRASDLMFLDVIQAHEAEKLGTKEGTSSMVEEKGREYLGQVENEHVEQLVSLPEAEMFLHKVISNAATNETSINEQSHMQEFAQVVGDEKTTVCETSQRVFGTEPLDESASNTLVKTNPTQVDSGQVILAVVIHAEDHPKTTNSSVVIQDIEDSGIKPMEATSSKSQTLVRCMNNEVALALGGTLGMVEQVAECDEERGCEYVWGFALSWISRNPSIEGVRHVCLLGKRLGFLSNMSKFLIFATGVGCLHMEKRIVICGYEVKGLSSEKTNSMDLGYEP</sequence>
<dbReference type="Pfam" id="PF14392">
    <property type="entry name" value="zf-CCHC_4"/>
    <property type="match status" value="1"/>
</dbReference>
<dbReference type="PROSITE" id="PS50158">
    <property type="entry name" value="ZF_CCHC"/>
    <property type="match status" value="1"/>
</dbReference>
<comment type="cofactor">
    <cofactor evidence="2">
        <name>Mg(2+)</name>
        <dbReference type="ChEBI" id="CHEBI:18420"/>
    </cofactor>
</comment>
<dbReference type="InterPro" id="IPR027417">
    <property type="entry name" value="P-loop_NTPase"/>
</dbReference>
<comment type="similarity">
    <text evidence="2">Belongs to the helicase family.</text>
</comment>
<dbReference type="GO" id="GO:0008270">
    <property type="term" value="F:zinc ion binding"/>
    <property type="evidence" value="ECO:0007669"/>
    <property type="project" value="UniProtKB-KW"/>
</dbReference>
<dbReference type="Pfam" id="PF05970">
    <property type="entry name" value="PIF1"/>
    <property type="match status" value="1"/>
</dbReference>
<protein>
    <recommendedName>
        <fullName evidence="2">ATP-dependent DNA helicase</fullName>
        <ecNumber evidence="2">5.6.2.3</ecNumber>
    </recommendedName>
</protein>
<organism evidence="4">
    <name type="scientific">Fagus sylvatica</name>
    <name type="common">Beechnut</name>
    <dbReference type="NCBI Taxonomy" id="28930"/>
    <lineage>
        <taxon>Eukaryota</taxon>
        <taxon>Viridiplantae</taxon>
        <taxon>Streptophyta</taxon>
        <taxon>Embryophyta</taxon>
        <taxon>Tracheophyta</taxon>
        <taxon>Spermatophyta</taxon>
        <taxon>Magnoliopsida</taxon>
        <taxon>eudicotyledons</taxon>
        <taxon>Gunneridae</taxon>
        <taxon>Pentapetalae</taxon>
        <taxon>rosids</taxon>
        <taxon>fabids</taxon>
        <taxon>Fagales</taxon>
        <taxon>Fagaceae</taxon>
        <taxon>Fagus</taxon>
    </lineage>
</organism>
<dbReference type="EMBL" id="OIVN01006163">
    <property type="protein sequence ID" value="SPD26725.1"/>
    <property type="molecule type" value="Genomic_DNA"/>
</dbReference>
<dbReference type="PANTHER" id="PTHR10492">
    <property type="match status" value="1"/>
</dbReference>
<keyword evidence="2" id="KW-0227">DNA damage</keyword>
<dbReference type="Pfam" id="PF21530">
    <property type="entry name" value="Pif1_2B_dom"/>
    <property type="match status" value="1"/>
</dbReference>
<evidence type="ECO:0000313" key="4">
    <source>
        <dbReference type="EMBL" id="SPD26725.1"/>
    </source>
</evidence>
<accession>A0A2N9IQS7</accession>
<dbReference type="SUPFAM" id="SSF52540">
    <property type="entry name" value="P-loop containing nucleoside triphosphate hydrolases"/>
    <property type="match status" value="2"/>
</dbReference>
<feature type="domain" description="CCHC-type" evidence="3">
    <location>
        <begin position="972"/>
        <end position="986"/>
    </location>
</feature>
<evidence type="ECO:0000256" key="2">
    <source>
        <dbReference type="RuleBase" id="RU363044"/>
    </source>
</evidence>
<evidence type="ECO:0000256" key="1">
    <source>
        <dbReference type="PROSITE-ProRule" id="PRU00047"/>
    </source>
</evidence>
<reference evidence="4" key="1">
    <citation type="submission" date="2018-02" db="EMBL/GenBank/DDBJ databases">
        <authorList>
            <person name="Cohen D.B."/>
            <person name="Kent A.D."/>
        </authorList>
    </citation>
    <scope>NUCLEOTIDE SEQUENCE</scope>
</reference>
<dbReference type="Gene3D" id="3.40.50.300">
    <property type="entry name" value="P-loop containing nucleotide triphosphate hydrolases"/>
    <property type="match status" value="1"/>
</dbReference>
<dbReference type="GO" id="GO:0006310">
    <property type="term" value="P:DNA recombination"/>
    <property type="evidence" value="ECO:0007669"/>
    <property type="project" value="UniProtKB-KW"/>
</dbReference>
<keyword evidence="1" id="KW-0479">Metal-binding</keyword>
<dbReference type="PANTHER" id="PTHR10492:SF101">
    <property type="entry name" value="ATP-DEPENDENT DNA HELICASE"/>
    <property type="match status" value="1"/>
</dbReference>
<keyword evidence="2" id="KW-0234">DNA repair</keyword>
<keyword evidence="2" id="KW-0378">Hydrolase</keyword>
<dbReference type="EC" id="5.6.2.3" evidence="2"/>
<keyword evidence="1" id="KW-0863">Zinc-finger</keyword>
<keyword evidence="2" id="KW-0347">Helicase</keyword>
<evidence type="ECO:0000259" key="3">
    <source>
        <dbReference type="PROSITE" id="PS50158"/>
    </source>
</evidence>
<dbReference type="InterPro" id="IPR025836">
    <property type="entry name" value="Zn_knuckle_CX2CX4HX4C"/>
</dbReference>
<keyword evidence="2" id="KW-0547">Nucleotide-binding</keyword>
<dbReference type="GO" id="GO:0005524">
    <property type="term" value="F:ATP binding"/>
    <property type="evidence" value="ECO:0007669"/>
    <property type="project" value="UniProtKB-KW"/>
</dbReference>